<feature type="transmembrane region" description="Helical" evidence="1">
    <location>
        <begin position="70"/>
        <end position="90"/>
    </location>
</feature>
<evidence type="ECO:0000313" key="3">
    <source>
        <dbReference type="Proteomes" id="UP001500742"/>
    </source>
</evidence>
<protein>
    <submittedName>
        <fullName evidence="2">Uncharacterized protein</fullName>
    </submittedName>
</protein>
<gene>
    <name evidence="2" type="ORF">GCM10022210_39410</name>
</gene>
<name>A0ABP7QJX7_9SPHI</name>
<keyword evidence="1" id="KW-1133">Transmembrane helix</keyword>
<feature type="transmembrane region" description="Helical" evidence="1">
    <location>
        <begin position="159"/>
        <end position="182"/>
    </location>
</feature>
<dbReference type="EMBL" id="BAAAZC010000027">
    <property type="protein sequence ID" value="GAA3983782.1"/>
    <property type="molecule type" value="Genomic_DNA"/>
</dbReference>
<keyword evidence="1" id="KW-0472">Membrane</keyword>
<feature type="transmembrane region" description="Helical" evidence="1">
    <location>
        <begin position="37"/>
        <end position="58"/>
    </location>
</feature>
<dbReference type="RefSeq" id="WP_259089952.1">
    <property type="nucleotide sequence ID" value="NZ_BAAAZC010000027.1"/>
</dbReference>
<dbReference type="Proteomes" id="UP001500742">
    <property type="component" value="Unassembled WGS sequence"/>
</dbReference>
<keyword evidence="1" id="KW-0812">Transmembrane</keyword>
<evidence type="ECO:0000256" key="1">
    <source>
        <dbReference type="SAM" id="Phobius"/>
    </source>
</evidence>
<comment type="caution">
    <text evidence="2">The sequence shown here is derived from an EMBL/GenBank/DDBJ whole genome shotgun (WGS) entry which is preliminary data.</text>
</comment>
<reference evidence="3" key="1">
    <citation type="journal article" date="2019" name="Int. J. Syst. Evol. Microbiol.">
        <title>The Global Catalogue of Microorganisms (GCM) 10K type strain sequencing project: providing services to taxonomists for standard genome sequencing and annotation.</title>
        <authorList>
            <consortium name="The Broad Institute Genomics Platform"/>
            <consortium name="The Broad Institute Genome Sequencing Center for Infectious Disease"/>
            <person name="Wu L."/>
            <person name="Ma J."/>
        </authorList>
    </citation>
    <scope>NUCLEOTIDE SEQUENCE [LARGE SCALE GENOMIC DNA]</scope>
    <source>
        <strain evidence="3">JCM 16601</strain>
    </source>
</reference>
<feature type="transmembrane region" description="Helical" evidence="1">
    <location>
        <begin position="96"/>
        <end position="117"/>
    </location>
</feature>
<accession>A0ABP7QJX7</accession>
<sequence>MKVNAKTTRYMMVINAIYFIATIVALLFALNQSRPPFYFTLFRELLFDTQLIYLVYVLKHLYEKKSYINTLIAFIIFNFTITFLSGVTATNTNGDWLLFLLSVFIMLMSIILIIQFFKLRNTELRLPYGLFGLAYLTYMLFYVTAGALIILAGQTVVQIIMFCLLFTPASLCYALIGITRYLKTQDELNRSISEFRIQ</sequence>
<feature type="transmembrane region" description="Helical" evidence="1">
    <location>
        <begin position="12"/>
        <end position="31"/>
    </location>
</feature>
<evidence type="ECO:0000313" key="2">
    <source>
        <dbReference type="EMBL" id="GAA3983782.1"/>
    </source>
</evidence>
<organism evidence="2 3">
    <name type="scientific">Mucilaginibacter dorajii</name>
    <dbReference type="NCBI Taxonomy" id="692994"/>
    <lineage>
        <taxon>Bacteria</taxon>
        <taxon>Pseudomonadati</taxon>
        <taxon>Bacteroidota</taxon>
        <taxon>Sphingobacteriia</taxon>
        <taxon>Sphingobacteriales</taxon>
        <taxon>Sphingobacteriaceae</taxon>
        <taxon>Mucilaginibacter</taxon>
    </lineage>
</organism>
<feature type="transmembrane region" description="Helical" evidence="1">
    <location>
        <begin position="129"/>
        <end position="153"/>
    </location>
</feature>
<proteinExistence type="predicted"/>
<keyword evidence="3" id="KW-1185">Reference proteome</keyword>